<sequence length="337" mass="36356">MSKDKEHLLDDLIEALEAMSQDAHSMPPSGPAVPPLADAPKHVAASSPMKAVPFHHLGPDSSVGRLAAKGYRRIASLSDVRMVIRMSALLVIAGALTLFFITRPYTSRSADAHMPTDPSKLIAKAHTELERVTLRVADEPRWARKTELPPVEPVSIGIEPRPAVTAFDTRPVQTQVIRPEQKDAPEAGAASAFLPIPPVAAGERNAPEPEKNADSTATLPTTTREGTSTPGTPAPAVAPVDPETAARMEALYRRGLELEKLNDITGARLLFKRAADRGHAEAMFALGQTYDAAIHPQAQALGVVMNEELARWHYIRARDLGSKRAKDRLAILYGLKG</sequence>
<keyword evidence="4" id="KW-1185">Reference proteome</keyword>
<dbReference type="AlphaFoldDB" id="A0A8J2YJN0"/>
<name>A0A8J2YJN0_9RHOB</name>
<keyword evidence="2" id="KW-0472">Membrane</keyword>
<dbReference type="InterPro" id="IPR011990">
    <property type="entry name" value="TPR-like_helical_dom_sf"/>
</dbReference>
<evidence type="ECO:0000256" key="1">
    <source>
        <dbReference type="SAM" id="MobiDB-lite"/>
    </source>
</evidence>
<proteinExistence type="predicted"/>
<dbReference type="Proteomes" id="UP000602745">
    <property type="component" value="Unassembled WGS sequence"/>
</dbReference>
<gene>
    <name evidence="3" type="ORF">GCM10007276_26340</name>
</gene>
<keyword evidence="2" id="KW-0812">Transmembrane</keyword>
<feature type="transmembrane region" description="Helical" evidence="2">
    <location>
        <begin position="82"/>
        <end position="101"/>
    </location>
</feature>
<evidence type="ECO:0000313" key="3">
    <source>
        <dbReference type="EMBL" id="GGE47825.1"/>
    </source>
</evidence>
<protein>
    <recommendedName>
        <fullName evidence="5">Sel1 repeat family protein</fullName>
    </recommendedName>
</protein>
<keyword evidence="2" id="KW-1133">Transmembrane helix</keyword>
<reference evidence="3" key="1">
    <citation type="journal article" date="2014" name="Int. J. Syst. Evol. Microbiol.">
        <title>Complete genome sequence of Corynebacterium casei LMG S-19264T (=DSM 44701T), isolated from a smear-ripened cheese.</title>
        <authorList>
            <consortium name="US DOE Joint Genome Institute (JGI-PGF)"/>
            <person name="Walter F."/>
            <person name="Albersmeier A."/>
            <person name="Kalinowski J."/>
            <person name="Ruckert C."/>
        </authorList>
    </citation>
    <scope>NUCLEOTIDE SEQUENCE</scope>
    <source>
        <strain evidence="3">CCM 7684</strain>
    </source>
</reference>
<reference evidence="3" key="2">
    <citation type="submission" date="2020-09" db="EMBL/GenBank/DDBJ databases">
        <authorList>
            <person name="Sun Q."/>
            <person name="Sedlacek I."/>
        </authorList>
    </citation>
    <scope>NUCLEOTIDE SEQUENCE</scope>
    <source>
        <strain evidence="3">CCM 7684</strain>
    </source>
</reference>
<organism evidence="3 4">
    <name type="scientific">Agaricicola taiwanensis</name>
    <dbReference type="NCBI Taxonomy" id="591372"/>
    <lineage>
        <taxon>Bacteria</taxon>
        <taxon>Pseudomonadati</taxon>
        <taxon>Pseudomonadota</taxon>
        <taxon>Alphaproteobacteria</taxon>
        <taxon>Rhodobacterales</taxon>
        <taxon>Paracoccaceae</taxon>
        <taxon>Agaricicola</taxon>
    </lineage>
</organism>
<feature type="compositionally biased region" description="Low complexity" evidence="1">
    <location>
        <begin position="218"/>
        <end position="242"/>
    </location>
</feature>
<evidence type="ECO:0008006" key="5">
    <source>
        <dbReference type="Google" id="ProtNLM"/>
    </source>
</evidence>
<dbReference type="EMBL" id="BMCP01000002">
    <property type="protein sequence ID" value="GGE47825.1"/>
    <property type="molecule type" value="Genomic_DNA"/>
</dbReference>
<accession>A0A8J2YJN0</accession>
<comment type="caution">
    <text evidence="3">The sequence shown here is derived from an EMBL/GenBank/DDBJ whole genome shotgun (WGS) entry which is preliminary data.</text>
</comment>
<dbReference type="RefSeq" id="WP_188410173.1">
    <property type="nucleotide sequence ID" value="NZ_BMCP01000002.1"/>
</dbReference>
<feature type="region of interest" description="Disordered" evidence="1">
    <location>
        <begin position="182"/>
        <end position="242"/>
    </location>
</feature>
<dbReference type="Gene3D" id="1.25.40.10">
    <property type="entry name" value="Tetratricopeptide repeat domain"/>
    <property type="match status" value="1"/>
</dbReference>
<evidence type="ECO:0000256" key="2">
    <source>
        <dbReference type="SAM" id="Phobius"/>
    </source>
</evidence>
<dbReference type="SUPFAM" id="SSF81901">
    <property type="entry name" value="HCP-like"/>
    <property type="match status" value="1"/>
</dbReference>
<evidence type="ECO:0000313" key="4">
    <source>
        <dbReference type="Proteomes" id="UP000602745"/>
    </source>
</evidence>